<evidence type="ECO:0000313" key="9">
    <source>
        <dbReference type="EMBL" id="MBB5701195.1"/>
    </source>
</evidence>
<keyword evidence="5 7" id="KW-1133">Transmembrane helix</keyword>
<reference evidence="9 10" key="1">
    <citation type="submission" date="2020-08" db="EMBL/GenBank/DDBJ databases">
        <title>Genomic Encyclopedia of Type Strains, Phase IV (KMG-IV): sequencing the most valuable type-strain genomes for metagenomic binning, comparative biology and taxonomic classification.</title>
        <authorList>
            <person name="Goeker M."/>
        </authorList>
    </citation>
    <scope>NUCLEOTIDE SEQUENCE [LARGE SCALE GENOMIC DNA]</scope>
    <source>
        <strain evidence="9 10">DSM 26944</strain>
    </source>
</reference>
<evidence type="ECO:0000256" key="7">
    <source>
        <dbReference type="RuleBase" id="RU363032"/>
    </source>
</evidence>
<dbReference type="AlphaFoldDB" id="A0A7W9AV75"/>
<feature type="transmembrane region" description="Helical" evidence="7">
    <location>
        <begin position="290"/>
        <end position="314"/>
    </location>
</feature>
<evidence type="ECO:0000256" key="1">
    <source>
        <dbReference type="ARBA" id="ARBA00004651"/>
    </source>
</evidence>
<evidence type="ECO:0000256" key="6">
    <source>
        <dbReference type="ARBA" id="ARBA00023136"/>
    </source>
</evidence>
<dbReference type="Proteomes" id="UP000555546">
    <property type="component" value="Unassembled WGS sequence"/>
</dbReference>
<dbReference type="Pfam" id="PF00528">
    <property type="entry name" value="BPD_transp_1"/>
    <property type="match status" value="1"/>
</dbReference>
<dbReference type="GO" id="GO:0055085">
    <property type="term" value="P:transmembrane transport"/>
    <property type="evidence" value="ECO:0007669"/>
    <property type="project" value="InterPro"/>
</dbReference>
<dbReference type="PROSITE" id="PS50928">
    <property type="entry name" value="ABC_TM1"/>
    <property type="match status" value="1"/>
</dbReference>
<keyword evidence="4 7" id="KW-0812">Transmembrane</keyword>
<gene>
    <name evidence="9" type="ORF">FHS76_001044</name>
</gene>
<keyword evidence="10" id="KW-1185">Reference proteome</keyword>
<dbReference type="Gene3D" id="1.10.3720.10">
    <property type="entry name" value="MetI-like"/>
    <property type="match status" value="1"/>
</dbReference>
<dbReference type="EMBL" id="JACIJG010000003">
    <property type="protein sequence ID" value="MBB5701195.1"/>
    <property type="molecule type" value="Genomic_DNA"/>
</dbReference>
<keyword evidence="6 7" id="KW-0472">Membrane</keyword>
<keyword evidence="2 7" id="KW-0813">Transport</keyword>
<evidence type="ECO:0000256" key="3">
    <source>
        <dbReference type="ARBA" id="ARBA00022475"/>
    </source>
</evidence>
<evidence type="ECO:0000313" key="10">
    <source>
        <dbReference type="Proteomes" id="UP000555546"/>
    </source>
</evidence>
<organism evidence="9 10">
    <name type="scientific">Brucella daejeonensis</name>
    <dbReference type="NCBI Taxonomy" id="659015"/>
    <lineage>
        <taxon>Bacteria</taxon>
        <taxon>Pseudomonadati</taxon>
        <taxon>Pseudomonadota</taxon>
        <taxon>Alphaproteobacteria</taxon>
        <taxon>Hyphomicrobiales</taxon>
        <taxon>Brucellaceae</taxon>
        <taxon>Brucella/Ochrobactrum group</taxon>
        <taxon>Brucella</taxon>
    </lineage>
</organism>
<comment type="subcellular location">
    <subcellularLocation>
        <location evidence="1 7">Cell membrane</location>
        <topology evidence="1 7">Multi-pass membrane protein</topology>
    </subcellularLocation>
</comment>
<dbReference type="CDD" id="cd06261">
    <property type="entry name" value="TM_PBP2"/>
    <property type="match status" value="1"/>
</dbReference>
<feature type="transmembrane region" description="Helical" evidence="7">
    <location>
        <begin position="133"/>
        <end position="163"/>
    </location>
</feature>
<dbReference type="RefSeq" id="WP_183648974.1">
    <property type="nucleotide sequence ID" value="NZ_JACIJG010000003.1"/>
</dbReference>
<comment type="caution">
    <text evidence="9">The sequence shown here is derived from an EMBL/GenBank/DDBJ whole genome shotgun (WGS) entry which is preliminary data.</text>
</comment>
<dbReference type="GO" id="GO:0005886">
    <property type="term" value="C:plasma membrane"/>
    <property type="evidence" value="ECO:0007669"/>
    <property type="project" value="UniProtKB-SubCell"/>
</dbReference>
<feature type="transmembrane region" description="Helical" evidence="7">
    <location>
        <begin position="242"/>
        <end position="270"/>
    </location>
</feature>
<keyword evidence="3" id="KW-1003">Cell membrane</keyword>
<accession>A0A7W9AV75</accession>
<evidence type="ECO:0000256" key="2">
    <source>
        <dbReference type="ARBA" id="ARBA00022448"/>
    </source>
</evidence>
<feature type="transmembrane region" description="Helical" evidence="7">
    <location>
        <begin position="100"/>
        <end position="121"/>
    </location>
</feature>
<feature type="transmembrane region" description="Helical" evidence="7">
    <location>
        <begin position="12"/>
        <end position="30"/>
    </location>
</feature>
<name>A0A7W9AV75_9HYPH</name>
<evidence type="ECO:0000256" key="5">
    <source>
        <dbReference type="ARBA" id="ARBA00022989"/>
    </source>
</evidence>
<feature type="domain" description="ABC transmembrane type-1" evidence="8">
    <location>
        <begin position="94"/>
        <end position="307"/>
    </location>
</feature>
<dbReference type="InterPro" id="IPR035906">
    <property type="entry name" value="MetI-like_sf"/>
</dbReference>
<evidence type="ECO:0000256" key="4">
    <source>
        <dbReference type="ARBA" id="ARBA00022692"/>
    </source>
</evidence>
<dbReference type="PANTHER" id="PTHR43163">
    <property type="entry name" value="DIPEPTIDE TRANSPORT SYSTEM PERMEASE PROTEIN DPPB-RELATED"/>
    <property type="match status" value="1"/>
</dbReference>
<feature type="transmembrane region" description="Helical" evidence="7">
    <location>
        <begin position="183"/>
        <end position="207"/>
    </location>
</feature>
<dbReference type="PANTHER" id="PTHR43163:SF2">
    <property type="entry name" value="ABC TRANSPORTER PERMEASE PROTEIN"/>
    <property type="match status" value="1"/>
</dbReference>
<dbReference type="InterPro" id="IPR045621">
    <property type="entry name" value="BPD_transp_1_N"/>
</dbReference>
<sequence length="322" mass="35684">MLVFIIKRLANAVMVMLAVALLAFLIFRLAGDPVEMMANEQMTQADRDNLRERLGLNDGLMTQYTRFVVNAAQGNFGISYRNGQDVLGLIGERFPATLELVLVATLISLLVGLPLGVLTAIKRGKWYTEGLQFLSIVGVSLPSFVVGILLILVFSVSLGWFPAFGRGDVVQLGWWSTGLLTSSGRAAILLPAIALSLYQVTLVMRLVRAEMLEVLRSDYVKFARARGIPRWRIYFRHALRNCLMPVVTMTAMNVGSLIAFALITETVFQWPGMGMLFIQAVTFLDIPVMAAYLCIISFIFVVLNTLVDVAYAVIDPRLRTAR</sequence>
<dbReference type="Pfam" id="PF19300">
    <property type="entry name" value="BPD_transp_1_N"/>
    <property type="match status" value="1"/>
</dbReference>
<proteinExistence type="inferred from homology"/>
<evidence type="ECO:0000259" key="8">
    <source>
        <dbReference type="PROSITE" id="PS50928"/>
    </source>
</evidence>
<protein>
    <submittedName>
        <fullName evidence="9">Peptide/nickel transport system permease protein</fullName>
    </submittedName>
</protein>
<comment type="similarity">
    <text evidence="7">Belongs to the binding-protein-dependent transport system permease family.</text>
</comment>
<dbReference type="SUPFAM" id="SSF161098">
    <property type="entry name" value="MetI-like"/>
    <property type="match status" value="1"/>
</dbReference>
<dbReference type="InterPro" id="IPR000515">
    <property type="entry name" value="MetI-like"/>
</dbReference>